<gene>
    <name evidence="9" type="ORF">MAR_002659</name>
</gene>
<dbReference type="Gene3D" id="3.40.390.10">
    <property type="entry name" value="Collagenase (Catalytic Domain)"/>
    <property type="match status" value="1"/>
</dbReference>
<keyword evidence="6" id="KW-0812">Transmembrane</keyword>
<dbReference type="Pfam" id="PF13574">
    <property type="entry name" value="Reprolysin_2"/>
    <property type="match status" value="1"/>
</dbReference>
<comment type="caution">
    <text evidence="4">Lacks conserved residue(s) required for the propagation of feature annotation.</text>
</comment>
<comment type="catalytic activity">
    <reaction evidence="1">
        <text>Endopeptidase of broad specificity.</text>
        <dbReference type="EC" id="3.4.24.81"/>
    </reaction>
</comment>
<dbReference type="InterPro" id="IPR051489">
    <property type="entry name" value="ADAM_Metalloproteinase"/>
</dbReference>
<feature type="domain" description="Disintegrin" evidence="7">
    <location>
        <begin position="253"/>
        <end position="373"/>
    </location>
</feature>
<evidence type="ECO:0000256" key="4">
    <source>
        <dbReference type="PROSITE-ProRule" id="PRU00276"/>
    </source>
</evidence>
<dbReference type="PROSITE" id="PS50214">
    <property type="entry name" value="DISINTEGRIN_2"/>
    <property type="match status" value="1"/>
</dbReference>
<evidence type="ECO:0000256" key="1">
    <source>
        <dbReference type="ARBA" id="ARBA00001809"/>
    </source>
</evidence>
<evidence type="ECO:0000313" key="10">
    <source>
        <dbReference type="Proteomes" id="UP001164746"/>
    </source>
</evidence>
<evidence type="ECO:0000259" key="7">
    <source>
        <dbReference type="PROSITE" id="PS50214"/>
    </source>
</evidence>
<keyword evidence="6" id="KW-0472">Membrane</keyword>
<evidence type="ECO:0000256" key="6">
    <source>
        <dbReference type="SAM" id="Phobius"/>
    </source>
</evidence>
<reference evidence="9" key="1">
    <citation type="submission" date="2022-11" db="EMBL/GenBank/DDBJ databases">
        <title>Centuries of genome instability and evolution in soft-shell clam transmissible cancer (bioRxiv).</title>
        <authorList>
            <person name="Hart S.F.M."/>
            <person name="Yonemitsu M.A."/>
            <person name="Giersch R.M."/>
            <person name="Beal B.F."/>
            <person name="Arriagada G."/>
            <person name="Davis B.W."/>
            <person name="Ostrander E.A."/>
            <person name="Goff S.P."/>
            <person name="Metzger M.J."/>
        </authorList>
    </citation>
    <scope>NUCLEOTIDE SEQUENCE</scope>
    <source>
        <strain evidence="9">MELC-2E11</strain>
        <tissue evidence="9">Siphon/mantle</tissue>
    </source>
</reference>
<dbReference type="PROSITE" id="PS50215">
    <property type="entry name" value="ADAM_MEPRO"/>
    <property type="match status" value="1"/>
</dbReference>
<feature type="region of interest" description="Disordered" evidence="5">
    <location>
        <begin position="414"/>
        <end position="456"/>
    </location>
</feature>
<dbReference type="InterPro" id="IPR024079">
    <property type="entry name" value="MetalloPept_cat_dom_sf"/>
</dbReference>
<dbReference type="SUPFAM" id="SSF55486">
    <property type="entry name" value="Metalloproteases ('zincins'), catalytic domain"/>
    <property type="match status" value="1"/>
</dbReference>
<evidence type="ECO:0000256" key="3">
    <source>
        <dbReference type="ARBA" id="ARBA00022685"/>
    </source>
</evidence>
<keyword evidence="6" id="KW-1133">Transmembrane helix</keyword>
<dbReference type="InterPro" id="IPR001590">
    <property type="entry name" value="Peptidase_M12B"/>
</dbReference>
<evidence type="ECO:0000313" key="9">
    <source>
        <dbReference type="EMBL" id="WAR29091.1"/>
    </source>
</evidence>
<evidence type="ECO:0000259" key="8">
    <source>
        <dbReference type="PROSITE" id="PS50215"/>
    </source>
</evidence>
<sequence>MHGGWPNIIQAHCFPLSQADHLFYQKYGSNVETVIEKLTAHVQALDTIFKAEDFDQSGGPDNIGFIIKKIKVWTDPTATGYKYDGNYAVDYFLDLHSEDNYDAYCLSYMFTYRDFSDGVLGLAWVGDVSSRGGVCEKHNASSYYNDITYQGKGLSLNTGIVTVLNYGTDVPSAVSYVTFAHEVGHNFGSNHDPEGDATCSPGGSAGNYIMYARATSGLLLNNDEFSSCSISQINPVLDSKARGSDGCFVPYSGEVCGNRVVEGDEECDCGWEEECVESCCNPMECTGSVCLAHGREPCYCTGSGWKYENLCQVCCLNGSECKSSYELPDIPDAKALAGTPCYNLQGYCDVFKICREVDPSGPLSSLKKLFLSDEGINQLKEFLTKHWYIGLGAGLGLVIVILLVVKFCSKSHGPPDTKAGDGMDSDEYTLNNRRESTLPRHRQHNRVSPNMIEAHM</sequence>
<dbReference type="InterPro" id="IPR049038">
    <property type="entry name" value="ADAM10_Cys-rich"/>
</dbReference>
<dbReference type="Pfam" id="PF21299">
    <property type="entry name" value="ADAM10_Cys-rich"/>
    <property type="match status" value="1"/>
</dbReference>
<feature type="transmembrane region" description="Helical" evidence="6">
    <location>
        <begin position="387"/>
        <end position="405"/>
    </location>
</feature>
<proteinExistence type="predicted"/>
<name>A0ABY7G7R3_MYAAR</name>
<feature type="binding site" evidence="4">
    <location>
        <position position="181"/>
    </location>
    <ligand>
        <name>Zn(2+)</name>
        <dbReference type="ChEBI" id="CHEBI:29105"/>
        <note>catalytic</note>
    </ligand>
</feature>
<dbReference type="EC" id="3.4.24.81" evidence="2"/>
<feature type="binding site" evidence="4">
    <location>
        <position position="185"/>
    </location>
    <ligand>
        <name>Zn(2+)</name>
        <dbReference type="ChEBI" id="CHEBI:29105"/>
        <note>catalytic</note>
    </ligand>
</feature>
<keyword evidence="10" id="KW-1185">Reference proteome</keyword>
<feature type="domain" description="Peptidase M12B" evidence="8">
    <location>
        <begin position="19"/>
        <end position="239"/>
    </location>
</feature>
<keyword evidence="4" id="KW-0479">Metal-binding</keyword>
<feature type="binding site" evidence="4">
    <location>
        <position position="191"/>
    </location>
    <ligand>
        <name>Zn(2+)</name>
        <dbReference type="ChEBI" id="CHEBI:29105"/>
        <note>catalytic</note>
    </ligand>
</feature>
<organism evidence="9 10">
    <name type="scientific">Mya arenaria</name>
    <name type="common">Soft-shell clam</name>
    <dbReference type="NCBI Taxonomy" id="6604"/>
    <lineage>
        <taxon>Eukaryota</taxon>
        <taxon>Metazoa</taxon>
        <taxon>Spiralia</taxon>
        <taxon>Lophotrochozoa</taxon>
        <taxon>Mollusca</taxon>
        <taxon>Bivalvia</taxon>
        <taxon>Autobranchia</taxon>
        <taxon>Heteroconchia</taxon>
        <taxon>Euheterodonta</taxon>
        <taxon>Imparidentia</taxon>
        <taxon>Neoheterodontei</taxon>
        <taxon>Myida</taxon>
        <taxon>Myoidea</taxon>
        <taxon>Myidae</taxon>
        <taxon>Mya</taxon>
    </lineage>
</organism>
<keyword evidence="4" id="KW-0862">Zinc</keyword>
<evidence type="ECO:0000256" key="2">
    <source>
        <dbReference type="ARBA" id="ARBA00012332"/>
    </source>
</evidence>
<evidence type="ECO:0000256" key="5">
    <source>
        <dbReference type="SAM" id="MobiDB-lite"/>
    </source>
</evidence>
<dbReference type="PANTHER" id="PTHR45702">
    <property type="entry name" value="ADAM10/ADAM17 METALLOPEPTIDASE FAMILY MEMBER"/>
    <property type="match status" value="1"/>
</dbReference>
<dbReference type="PANTHER" id="PTHR45702:SF3">
    <property type="entry name" value="KUZBANIAN-LIKE, ISOFORM A"/>
    <property type="match status" value="1"/>
</dbReference>
<dbReference type="Proteomes" id="UP001164746">
    <property type="component" value="Chromosome 16"/>
</dbReference>
<feature type="active site" evidence="4">
    <location>
        <position position="182"/>
    </location>
</feature>
<accession>A0ABY7G7R3</accession>
<protein>
    <recommendedName>
        <fullName evidence="2">ADAM10 endopeptidase</fullName>
        <ecNumber evidence="2">3.4.24.81</ecNumber>
    </recommendedName>
</protein>
<keyword evidence="3" id="KW-0165">Cleavage on pair of basic residues</keyword>
<dbReference type="EMBL" id="CP111027">
    <property type="protein sequence ID" value="WAR29091.1"/>
    <property type="molecule type" value="Genomic_DNA"/>
</dbReference>
<dbReference type="InterPro" id="IPR001762">
    <property type="entry name" value="Disintegrin_dom"/>
</dbReference>